<dbReference type="Proteomes" id="UP000295221">
    <property type="component" value="Unassembled WGS sequence"/>
</dbReference>
<keyword evidence="7" id="KW-1185">Reference proteome</keyword>
<accession>A0A4R2GIM5</accession>
<sequence length="178" mass="19506">MHIFDIIALIIILFFLIKGLKNGFIIELASLAALFLGIILAVMFSEVTATWLSDYITSRYVSILAFILVFTATVLGVHLVAKMIDKLVSAIALGWLNRLTGAAFGVVKAAILISIGILLFEATGLSEKYMTVENRDNSLFYSHLQKAAPHALHLINLSVDHLLPRLEELPVMPPASMS</sequence>
<protein>
    <submittedName>
        <fullName evidence="6">Membrane protein required for colicin V production</fullName>
    </submittedName>
</protein>
<keyword evidence="3 5" id="KW-1133">Transmembrane helix</keyword>
<dbReference type="PANTHER" id="PTHR37306">
    <property type="entry name" value="COLICIN V PRODUCTION PROTEIN"/>
    <property type="match status" value="1"/>
</dbReference>
<dbReference type="OrthoDB" id="9799585at2"/>
<dbReference type="PANTHER" id="PTHR37306:SF1">
    <property type="entry name" value="COLICIN V PRODUCTION PROTEIN"/>
    <property type="match status" value="1"/>
</dbReference>
<feature type="transmembrane region" description="Helical" evidence="5">
    <location>
        <begin position="60"/>
        <end position="81"/>
    </location>
</feature>
<evidence type="ECO:0000256" key="5">
    <source>
        <dbReference type="SAM" id="Phobius"/>
    </source>
</evidence>
<dbReference type="GO" id="GO:0009403">
    <property type="term" value="P:toxin biosynthetic process"/>
    <property type="evidence" value="ECO:0007669"/>
    <property type="project" value="InterPro"/>
</dbReference>
<evidence type="ECO:0000256" key="4">
    <source>
        <dbReference type="ARBA" id="ARBA00023136"/>
    </source>
</evidence>
<comment type="caution">
    <text evidence="6">The sequence shown here is derived from an EMBL/GenBank/DDBJ whole genome shotgun (WGS) entry which is preliminary data.</text>
</comment>
<comment type="subcellular location">
    <subcellularLocation>
        <location evidence="1">Membrane</location>
        <topology evidence="1">Multi-pass membrane protein</topology>
    </subcellularLocation>
</comment>
<dbReference type="EMBL" id="SLWK01000005">
    <property type="protein sequence ID" value="TCO08427.1"/>
    <property type="molecule type" value="Genomic_DNA"/>
</dbReference>
<dbReference type="RefSeq" id="WP_132433710.1">
    <property type="nucleotide sequence ID" value="NZ_SLWK01000005.1"/>
</dbReference>
<evidence type="ECO:0000256" key="2">
    <source>
        <dbReference type="ARBA" id="ARBA00022692"/>
    </source>
</evidence>
<evidence type="ECO:0000256" key="3">
    <source>
        <dbReference type="ARBA" id="ARBA00022989"/>
    </source>
</evidence>
<dbReference type="GO" id="GO:0016020">
    <property type="term" value="C:membrane"/>
    <property type="evidence" value="ECO:0007669"/>
    <property type="project" value="UniProtKB-SubCell"/>
</dbReference>
<dbReference type="Pfam" id="PF02674">
    <property type="entry name" value="Colicin_V"/>
    <property type="match status" value="1"/>
</dbReference>
<feature type="transmembrane region" description="Helical" evidence="5">
    <location>
        <begin position="101"/>
        <end position="120"/>
    </location>
</feature>
<keyword evidence="2 5" id="KW-0812">Transmembrane</keyword>
<name>A0A4R2GIM5_9BACT</name>
<dbReference type="InterPro" id="IPR003825">
    <property type="entry name" value="Colicin-V_CvpA"/>
</dbReference>
<proteinExistence type="predicted"/>
<evidence type="ECO:0000256" key="1">
    <source>
        <dbReference type="ARBA" id="ARBA00004141"/>
    </source>
</evidence>
<evidence type="ECO:0000313" key="7">
    <source>
        <dbReference type="Proteomes" id="UP000295221"/>
    </source>
</evidence>
<evidence type="ECO:0000313" key="6">
    <source>
        <dbReference type="EMBL" id="TCO08427.1"/>
    </source>
</evidence>
<dbReference type="AlphaFoldDB" id="A0A4R2GIM5"/>
<feature type="transmembrane region" description="Helical" evidence="5">
    <location>
        <begin position="31"/>
        <end position="53"/>
    </location>
</feature>
<keyword evidence="4 5" id="KW-0472">Membrane</keyword>
<gene>
    <name evidence="6" type="ORF">EV194_105235</name>
</gene>
<organism evidence="6 7">
    <name type="scientific">Natronoflexus pectinivorans</name>
    <dbReference type="NCBI Taxonomy" id="682526"/>
    <lineage>
        <taxon>Bacteria</taxon>
        <taxon>Pseudomonadati</taxon>
        <taxon>Bacteroidota</taxon>
        <taxon>Bacteroidia</taxon>
        <taxon>Marinilabiliales</taxon>
        <taxon>Marinilabiliaceae</taxon>
        <taxon>Natronoflexus</taxon>
    </lineage>
</organism>
<reference evidence="6 7" key="1">
    <citation type="submission" date="2019-03" db="EMBL/GenBank/DDBJ databases">
        <title>Genomic Encyclopedia of Type Strains, Phase IV (KMG-IV): sequencing the most valuable type-strain genomes for metagenomic binning, comparative biology and taxonomic classification.</title>
        <authorList>
            <person name="Goeker M."/>
        </authorList>
    </citation>
    <scope>NUCLEOTIDE SEQUENCE [LARGE SCALE GENOMIC DNA]</scope>
    <source>
        <strain evidence="6 7">DSM 24179</strain>
    </source>
</reference>